<sequence length="159" mass="16457">MDVSTTRVSRGSRASSTWSRAAAASREAHAAAAPGAPRPTRTPRPAPPSYDTSRSSVGHGISQSSGGRAGTSPESGRAAAPSPAVRRGDAGPAKGRVGAAGVAPTHRFGRRDLSSARPARPCLPPWPMVTVSHQPPDLHWIIVEGPEYKASIFNKIIIG</sequence>
<dbReference type="EMBL" id="BGZK01000896">
    <property type="protein sequence ID" value="GBP64377.1"/>
    <property type="molecule type" value="Genomic_DNA"/>
</dbReference>
<feature type="region of interest" description="Disordered" evidence="1">
    <location>
        <begin position="1"/>
        <end position="117"/>
    </location>
</feature>
<feature type="compositionally biased region" description="Low complexity" evidence="1">
    <location>
        <begin position="9"/>
        <end position="35"/>
    </location>
</feature>
<proteinExistence type="predicted"/>
<name>A0A4C1XQ56_EUMVA</name>
<organism evidence="2 3">
    <name type="scientific">Eumeta variegata</name>
    <name type="common">Bagworm moth</name>
    <name type="synonym">Eumeta japonica</name>
    <dbReference type="NCBI Taxonomy" id="151549"/>
    <lineage>
        <taxon>Eukaryota</taxon>
        <taxon>Metazoa</taxon>
        <taxon>Ecdysozoa</taxon>
        <taxon>Arthropoda</taxon>
        <taxon>Hexapoda</taxon>
        <taxon>Insecta</taxon>
        <taxon>Pterygota</taxon>
        <taxon>Neoptera</taxon>
        <taxon>Endopterygota</taxon>
        <taxon>Lepidoptera</taxon>
        <taxon>Glossata</taxon>
        <taxon>Ditrysia</taxon>
        <taxon>Tineoidea</taxon>
        <taxon>Psychidae</taxon>
        <taxon>Oiketicinae</taxon>
        <taxon>Eumeta</taxon>
    </lineage>
</organism>
<comment type="caution">
    <text evidence="2">The sequence shown here is derived from an EMBL/GenBank/DDBJ whole genome shotgun (WGS) entry which is preliminary data.</text>
</comment>
<dbReference type="Proteomes" id="UP000299102">
    <property type="component" value="Unassembled WGS sequence"/>
</dbReference>
<evidence type="ECO:0000313" key="2">
    <source>
        <dbReference type="EMBL" id="GBP64377.1"/>
    </source>
</evidence>
<keyword evidence="3" id="KW-1185">Reference proteome</keyword>
<dbReference type="AlphaFoldDB" id="A0A4C1XQ56"/>
<evidence type="ECO:0000256" key="1">
    <source>
        <dbReference type="SAM" id="MobiDB-lite"/>
    </source>
</evidence>
<accession>A0A4C1XQ56</accession>
<feature type="compositionally biased region" description="Polar residues" evidence="1">
    <location>
        <begin position="50"/>
        <end position="66"/>
    </location>
</feature>
<reference evidence="2 3" key="1">
    <citation type="journal article" date="2019" name="Commun. Biol.">
        <title>The bagworm genome reveals a unique fibroin gene that provides high tensile strength.</title>
        <authorList>
            <person name="Kono N."/>
            <person name="Nakamura H."/>
            <person name="Ohtoshi R."/>
            <person name="Tomita M."/>
            <person name="Numata K."/>
            <person name="Arakawa K."/>
        </authorList>
    </citation>
    <scope>NUCLEOTIDE SEQUENCE [LARGE SCALE GENOMIC DNA]</scope>
</reference>
<evidence type="ECO:0000313" key="3">
    <source>
        <dbReference type="Proteomes" id="UP000299102"/>
    </source>
</evidence>
<gene>
    <name evidence="2" type="ORF">EVAR_43154_1</name>
</gene>
<feature type="compositionally biased region" description="Pro residues" evidence="1">
    <location>
        <begin position="36"/>
        <end position="48"/>
    </location>
</feature>
<protein>
    <submittedName>
        <fullName evidence="2">Uncharacterized protein</fullName>
    </submittedName>
</protein>